<reference evidence="2" key="1">
    <citation type="journal article" date="2017" name="Nat. Ecol. Evol.">
        <title>Genome expansion and lineage-specific genetic innovations in the forest pathogenic fungi Armillaria.</title>
        <authorList>
            <person name="Sipos G."/>
            <person name="Prasanna A.N."/>
            <person name="Walter M.C."/>
            <person name="O'Connor E."/>
            <person name="Balint B."/>
            <person name="Krizsan K."/>
            <person name="Kiss B."/>
            <person name="Hess J."/>
            <person name="Varga T."/>
            <person name="Slot J."/>
            <person name="Riley R."/>
            <person name="Boka B."/>
            <person name="Rigling D."/>
            <person name="Barry K."/>
            <person name="Lee J."/>
            <person name="Mihaltcheva S."/>
            <person name="LaButti K."/>
            <person name="Lipzen A."/>
            <person name="Waldron R."/>
            <person name="Moloney N.M."/>
            <person name="Sperisen C."/>
            <person name="Kredics L."/>
            <person name="Vagvoelgyi C."/>
            <person name="Patrignani A."/>
            <person name="Fitzpatrick D."/>
            <person name="Nagy I."/>
            <person name="Doyle S."/>
            <person name="Anderson J.B."/>
            <person name="Grigoriev I.V."/>
            <person name="Gueldener U."/>
            <person name="Muensterkoetter M."/>
            <person name="Nagy L.G."/>
        </authorList>
    </citation>
    <scope>NUCLEOTIDE SEQUENCE [LARGE SCALE GENOMIC DNA]</scope>
    <source>
        <strain evidence="2">28-4</strain>
    </source>
</reference>
<accession>A0A2H3BAI1</accession>
<protein>
    <submittedName>
        <fullName evidence="1">Uncharacterized protein</fullName>
    </submittedName>
</protein>
<gene>
    <name evidence="1" type="ORF">ARMSODRAFT_1090545</name>
</gene>
<dbReference type="Proteomes" id="UP000218334">
    <property type="component" value="Unassembled WGS sequence"/>
</dbReference>
<keyword evidence="2" id="KW-1185">Reference proteome</keyword>
<name>A0A2H3BAI1_9AGAR</name>
<organism evidence="1 2">
    <name type="scientific">Armillaria solidipes</name>
    <dbReference type="NCBI Taxonomy" id="1076256"/>
    <lineage>
        <taxon>Eukaryota</taxon>
        <taxon>Fungi</taxon>
        <taxon>Dikarya</taxon>
        <taxon>Basidiomycota</taxon>
        <taxon>Agaricomycotina</taxon>
        <taxon>Agaricomycetes</taxon>
        <taxon>Agaricomycetidae</taxon>
        <taxon>Agaricales</taxon>
        <taxon>Marasmiineae</taxon>
        <taxon>Physalacriaceae</taxon>
        <taxon>Armillaria</taxon>
    </lineage>
</organism>
<evidence type="ECO:0000313" key="2">
    <source>
        <dbReference type="Proteomes" id="UP000218334"/>
    </source>
</evidence>
<dbReference type="AlphaFoldDB" id="A0A2H3BAI1"/>
<proteinExistence type="predicted"/>
<evidence type="ECO:0000313" key="1">
    <source>
        <dbReference type="EMBL" id="PBK60056.1"/>
    </source>
</evidence>
<sequence>MALPSSLYQSFITKLVVVLDLVQQSEGITMPRAKQALLPTIFAMPVANARRLALDLPGGELLVREQDEVIAMLTQFRDRKRRQLHQLSVFVMPDNMGLDLDSAALTP</sequence>
<dbReference type="EMBL" id="KZ293493">
    <property type="protein sequence ID" value="PBK60056.1"/>
    <property type="molecule type" value="Genomic_DNA"/>
</dbReference>